<keyword evidence="5" id="KW-0539">Nucleus</keyword>
<accession>A0A210PGQ6</accession>
<dbReference type="InterPro" id="IPR003107">
    <property type="entry name" value="HAT"/>
</dbReference>
<keyword evidence="10" id="KW-1185">Reference proteome</keyword>
<feature type="compositionally biased region" description="Basic residues" evidence="7">
    <location>
        <begin position="1421"/>
        <end position="1432"/>
    </location>
</feature>
<dbReference type="OrthoDB" id="412781at2759"/>
<organism evidence="9 10">
    <name type="scientific">Mizuhopecten yessoensis</name>
    <name type="common">Japanese scallop</name>
    <name type="synonym">Patinopecten yessoensis</name>
    <dbReference type="NCBI Taxonomy" id="6573"/>
    <lineage>
        <taxon>Eukaryota</taxon>
        <taxon>Metazoa</taxon>
        <taxon>Spiralia</taxon>
        <taxon>Lophotrochozoa</taxon>
        <taxon>Mollusca</taxon>
        <taxon>Bivalvia</taxon>
        <taxon>Autobranchia</taxon>
        <taxon>Pteriomorphia</taxon>
        <taxon>Pectinida</taxon>
        <taxon>Pectinoidea</taxon>
        <taxon>Pectinidae</taxon>
        <taxon>Mizuhopecten</taxon>
    </lineage>
</organism>
<dbReference type="EMBL" id="NEDP02076714">
    <property type="protein sequence ID" value="OWF35668.1"/>
    <property type="molecule type" value="Genomic_DNA"/>
</dbReference>
<protein>
    <submittedName>
        <fullName evidence="9">Protein RRP5-like</fullName>
    </submittedName>
</protein>
<dbReference type="NCBIfam" id="TIGR00756">
    <property type="entry name" value="PPR"/>
    <property type="match status" value="1"/>
</dbReference>
<dbReference type="SUPFAM" id="SSF50249">
    <property type="entry name" value="Nucleic acid-binding proteins"/>
    <property type="match status" value="12"/>
</dbReference>
<dbReference type="SUPFAM" id="SSF48452">
    <property type="entry name" value="TPR-like"/>
    <property type="match status" value="1"/>
</dbReference>
<feature type="domain" description="S1 motif" evidence="8">
    <location>
        <begin position="1011"/>
        <end position="1081"/>
    </location>
</feature>
<feature type="domain" description="S1 motif" evidence="8">
    <location>
        <begin position="77"/>
        <end position="166"/>
    </location>
</feature>
<dbReference type="Pfam" id="PF23459">
    <property type="entry name" value="S1_RRP5"/>
    <property type="match status" value="2"/>
</dbReference>
<comment type="caution">
    <text evidence="9">The sequence shown here is derived from an EMBL/GenBank/DDBJ whole genome shotgun (WGS) entry which is preliminary data.</text>
</comment>
<dbReference type="Pfam" id="PF00575">
    <property type="entry name" value="S1"/>
    <property type="match status" value="2"/>
</dbReference>
<dbReference type="InterPro" id="IPR012340">
    <property type="entry name" value="NA-bd_OB-fold"/>
</dbReference>
<dbReference type="CDD" id="cd05693">
    <property type="entry name" value="S1_Rrp5_repeat_hs1_sc1"/>
    <property type="match status" value="1"/>
</dbReference>
<evidence type="ECO:0000256" key="5">
    <source>
        <dbReference type="ARBA" id="ARBA00023242"/>
    </source>
</evidence>
<feature type="domain" description="S1 motif" evidence="8">
    <location>
        <begin position="717"/>
        <end position="786"/>
    </location>
</feature>
<evidence type="ECO:0000313" key="9">
    <source>
        <dbReference type="EMBL" id="OWF35668.1"/>
    </source>
</evidence>
<feature type="compositionally biased region" description="Basic and acidic residues" evidence="7">
    <location>
        <begin position="1506"/>
        <end position="1515"/>
    </location>
</feature>
<dbReference type="GO" id="GO:0006364">
    <property type="term" value="P:rRNA processing"/>
    <property type="evidence" value="ECO:0007669"/>
    <property type="project" value="UniProtKB-KW"/>
</dbReference>
<dbReference type="PANTHER" id="PTHR23270">
    <property type="entry name" value="PROGRAMMED CELL DEATH PROTEIN 11 PRE-RRNA PROCESSING PROTEIN RRP5"/>
    <property type="match status" value="1"/>
</dbReference>
<comment type="subcellular location">
    <subcellularLocation>
        <location evidence="1">Nucleus</location>
        <location evidence="1">Nucleolus</location>
    </subcellularLocation>
</comment>
<evidence type="ECO:0000256" key="6">
    <source>
        <dbReference type="PROSITE-ProRule" id="PRU00708"/>
    </source>
</evidence>
<keyword evidence="2" id="KW-0698">rRNA processing</keyword>
<evidence type="ECO:0000256" key="3">
    <source>
        <dbReference type="ARBA" id="ARBA00022553"/>
    </source>
</evidence>
<feature type="domain" description="S1 motif" evidence="8">
    <location>
        <begin position="448"/>
        <end position="517"/>
    </location>
</feature>
<feature type="compositionally biased region" description="Acidic residues" evidence="7">
    <location>
        <begin position="1484"/>
        <end position="1493"/>
    </location>
</feature>
<sequence length="1799" mass="201488">MEENFPRGGSKKRVKKDSVSVQAEEKDLFHSAEPEPKKKPKKEFGKEKNGKIVKKNDDTEKIVERTCALKKNMVSTGMLLLGCVTRVEDYALCVGLPNGLSGSIQITHISDAYTQLLQTLTETASSDNTLDVASLHEMFHVGQLLPCKVVDMSIVKKKHDFKLTINPREVNEGMEASHIKKGMVLHGCIQSLEDHGYVVDIGISGTRAFLNHADAENLNDALHVGEAVCCSVITDGDGSEVARGSLRVIKVSVDPKRVAKTQLESSVRVPLTCIVPGMKVTATVTKADEDRLLVTFLQFRGHIHSSHLPKPAVTYKSQCEIEAVILYVNGSTKIVSLSALPHLVRYSGVAIENQFGSLKRGDVLTNSTVSKVDSRVGVCFSLDNGKKAFCDIPNLRDRLVENVPDLFIINDTHKCRIMDFNPVDNLVIISLKESIMTKFLQFQDIVPGTTVECTVHQILEKGVSVKIMDHLPGFIQNIHLADFPLKYPGKKFAAGTTIKCRVLSVDVMKKRVLLTRKKSLVNSKLPILTGWSQLETDQLLDGFICNITEKGVLVAFYNYMKGWVPRRELSEEDIRFPEKVFMMGQVVKCRVLNWSEETNKLTLSFKIKLTPFGKNMVVEVPDDFKIGMLVEGKVKSVSNTGVNVTLEPTGVEAFLPRNHLSDSLEGCNLLMAHYKEGVPLKGLMYLSKASVLTVTHRKSMCDNIDQVVSEFDKLQPGMIVPGTVKRLMDYGIFIEFPGDISALVPNKYAADTFLRNTSVVFSEGQAVCAKIIQVDREKSRLLASLRLADCYDGDTDIGINLLKDTLAVMDLAQKMSKGEHGKKVLWKHHVGDICGGKVTEVTEMGLLCVLDSGCRAVITHDNMDDLDISKGGEVRGLVINLDTKEECVELCILKDVVKGFINRKGPPASKIVVRQKVNCRIVLVRKNFVVGTLKGQGAGTLAYIPVKRHLNDVLEMYQFYSGQVHPVIVKQVNKTHVLCALELHETRKLEMQGLEGEVLKNIKTPHDYKAGDLVMASVKAVFSLQINISVGQAHGRVHISEVLDTIKNGEMPLSDLQEGEEIKIKIIGFREGKSSSFLPISHPNRRTALLECSLKPSKLEKKGVDGTEDVNCTYNIGDQVQAFVQNYNNGNLNVCVSSTVQGRVNLVNLSDDPAVQENPKAHFLRGQAYNARVIGVDDSNILDLSFTDQGKIEEGRRVQGIVLCTTFSLELQLDLSQGYKGVASCTDLSDIYTDNPLRSYKRGQVVHCCILSIDEKTKQCRVSLRKSRLKDTKKTSKVKDPEVKDVQELSKKQILRGYTMGFNNSLLTVCIGNGVYGKVSREELSDYHVKSCGVVFYKGRVVTAQILSVDGDVTLTLRESRTGVTDLVPVDMRTEKEILGSDSQTEETHVKSRKRKLSVTDANNTKGENSSQESSEETVTKKSKGKKKKKSMTKLSQSREEQEEDEVKILASPPVCGVSEKPRLSVTGFSWDADLARDTSTTEVDSDDDDSDEEVQRPTKKTKAQIRAEKKEEEKRLDEFEKRQLEGDNQPVSVDEFDRLVLTSPDSSLVWLQYMAFHLQTAEIDKARAVAERALKTISFREEQEKQNVWVAFLNLENMYGSSDLLHKVLERAVAQNEPSKIYTQMINIYVKSGKIDEAEQLHNKLVRRYSQDKDIWNSFSMFYYKHGRVDDARKLLQRCLKSLNIKHHVETIAKNAQLEFKYGDAERGRTMFESVLGNYPKRTDLWSVYLDMVVKLGDCQEARQLFERVIHLKQSAKKMKFFYKKYLDFEKDYGDSETVENVRRKALEYVESQGYTED</sequence>
<feature type="region of interest" description="Disordered" evidence="7">
    <location>
        <begin position="1478"/>
        <end position="1515"/>
    </location>
</feature>
<dbReference type="STRING" id="6573.A0A210PGQ6"/>
<dbReference type="Gene3D" id="2.40.50.140">
    <property type="entry name" value="Nucleic acid-binding proteins"/>
    <property type="match status" value="11"/>
</dbReference>
<dbReference type="SMART" id="SM00316">
    <property type="entry name" value="S1"/>
    <property type="match status" value="13"/>
</dbReference>
<evidence type="ECO:0000256" key="4">
    <source>
        <dbReference type="ARBA" id="ARBA00022737"/>
    </source>
</evidence>
<evidence type="ECO:0000313" key="10">
    <source>
        <dbReference type="Proteomes" id="UP000242188"/>
    </source>
</evidence>
<dbReference type="Gene3D" id="1.25.40.10">
    <property type="entry name" value="Tetratricopeptide repeat domain"/>
    <property type="match status" value="2"/>
</dbReference>
<dbReference type="GO" id="GO:0003723">
    <property type="term" value="F:RNA binding"/>
    <property type="evidence" value="ECO:0007669"/>
    <property type="project" value="TreeGrafter"/>
</dbReference>
<evidence type="ECO:0000256" key="2">
    <source>
        <dbReference type="ARBA" id="ARBA00022552"/>
    </source>
</evidence>
<dbReference type="Pfam" id="PF24685">
    <property type="entry name" value="OB_RRP5_4th"/>
    <property type="match status" value="1"/>
</dbReference>
<dbReference type="InterPro" id="IPR008847">
    <property type="entry name" value="Suf"/>
</dbReference>
<dbReference type="SMART" id="SM00386">
    <property type="entry name" value="HAT"/>
    <property type="match status" value="6"/>
</dbReference>
<dbReference type="FunFam" id="2.40.50.140:FF:000103">
    <property type="entry name" value="protein RRP5 homolog"/>
    <property type="match status" value="3"/>
</dbReference>
<feature type="region of interest" description="Disordered" evidence="7">
    <location>
        <begin position="1377"/>
        <end position="1448"/>
    </location>
</feature>
<proteinExistence type="predicted"/>
<keyword evidence="3" id="KW-0597">Phosphoprotein</keyword>
<dbReference type="FunFam" id="1.25.40.10:FF:000065">
    <property type="entry name" value="Programmed cell death 11"/>
    <property type="match status" value="1"/>
</dbReference>
<reference evidence="9 10" key="1">
    <citation type="journal article" date="2017" name="Nat. Ecol. Evol.">
        <title>Scallop genome provides insights into evolution of bilaterian karyotype and development.</title>
        <authorList>
            <person name="Wang S."/>
            <person name="Zhang J."/>
            <person name="Jiao W."/>
            <person name="Li J."/>
            <person name="Xun X."/>
            <person name="Sun Y."/>
            <person name="Guo X."/>
            <person name="Huan P."/>
            <person name="Dong B."/>
            <person name="Zhang L."/>
            <person name="Hu X."/>
            <person name="Sun X."/>
            <person name="Wang J."/>
            <person name="Zhao C."/>
            <person name="Wang Y."/>
            <person name="Wang D."/>
            <person name="Huang X."/>
            <person name="Wang R."/>
            <person name="Lv J."/>
            <person name="Li Y."/>
            <person name="Zhang Z."/>
            <person name="Liu B."/>
            <person name="Lu W."/>
            <person name="Hui Y."/>
            <person name="Liang J."/>
            <person name="Zhou Z."/>
            <person name="Hou R."/>
            <person name="Li X."/>
            <person name="Liu Y."/>
            <person name="Li H."/>
            <person name="Ning X."/>
            <person name="Lin Y."/>
            <person name="Zhao L."/>
            <person name="Xing Q."/>
            <person name="Dou J."/>
            <person name="Li Y."/>
            <person name="Mao J."/>
            <person name="Guo H."/>
            <person name="Dou H."/>
            <person name="Li T."/>
            <person name="Mu C."/>
            <person name="Jiang W."/>
            <person name="Fu Q."/>
            <person name="Fu X."/>
            <person name="Miao Y."/>
            <person name="Liu J."/>
            <person name="Yu Q."/>
            <person name="Li R."/>
            <person name="Liao H."/>
            <person name="Li X."/>
            <person name="Kong Y."/>
            <person name="Jiang Z."/>
            <person name="Chourrout D."/>
            <person name="Li R."/>
            <person name="Bao Z."/>
        </authorList>
    </citation>
    <scope>NUCLEOTIDE SEQUENCE [LARGE SCALE GENOMIC DNA]</scope>
    <source>
        <strain evidence="9 10">PY_sf001</strain>
    </source>
</reference>
<feature type="domain" description="S1 motif" evidence="8">
    <location>
        <begin position="182"/>
        <end position="247"/>
    </location>
</feature>
<keyword evidence="4" id="KW-0677">Repeat</keyword>
<feature type="repeat" description="PPR" evidence="6">
    <location>
        <begin position="1619"/>
        <end position="1649"/>
    </location>
</feature>
<feature type="domain" description="S1 motif" evidence="8">
    <location>
        <begin position="361"/>
        <end position="432"/>
    </location>
</feature>
<feature type="domain" description="S1 motif" evidence="8">
    <location>
        <begin position="1117"/>
        <end position="1187"/>
    </location>
</feature>
<feature type="compositionally biased region" description="Basic and acidic residues" evidence="7">
    <location>
        <begin position="23"/>
        <end position="51"/>
    </location>
</feature>
<feature type="domain" description="S1 motif" evidence="8">
    <location>
        <begin position="1292"/>
        <end position="1358"/>
    </location>
</feature>
<dbReference type="InterPro" id="IPR011990">
    <property type="entry name" value="TPR-like_helical_dom_sf"/>
</dbReference>
<dbReference type="InterPro" id="IPR045209">
    <property type="entry name" value="Rrp5"/>
</dbReference>
<feature type="region of interest" description="Disordered" evidence="7">
    <location>
        <begin position="1"/>
        <end position="51"/>
    </location>
</feature>
<evidence type="ECO:0000259" key="8">
    <source>
        <dbReference type="PROSITE" id="PS50126"/>
    </source>
</evidence>
<dbReference type="PROSITE" id="PS51375">
    <property type="entry name" value="PPR"/>
    <property type="match status" value="1"/>
</dbReference>
<evidence type="ECO:0000256" key="1">
    <source>
        <dbReference type="ARBA" id="ARBA00004604"/>
    </source>
</evidence>
<dbReference type="GO" id="GO:0032040">
    <property type="term" value="C:small-subunit processome"/>
    <property type="evidence" value="ECO:0007669"/>
    <property type="project" value="TreeGrafter"/>
</dbReference>
<feature type="domain" description="S1 motif" evidence="8">
    <location>
        <begin position="627"/>
        <end position="697"/>
    </location>
</feature>
<dbReference type="PANTHER" id="PTHR23270:SF10">
    <property type="entry name" value="PROTEIN RRP5 HOMOLOG"/>
    <property type="match status" value="1"/>
</dbReference>
<dbReference type="Proteomes" id="UP000242188">
    <property type="component" value="Unassembled WGS sequence"/>
</dbReference>
<dbReference type="Pfam" id="PF05843">
    <property type="entry name" value="Suf"/>
    <property type="match status" value="1"/>
</dbReference>
<dbReference type="InterPro" id="IPR057301">
    <property type="entry name" value="Rrp5_OB_4th"/>
</dbReference>
<dbReference type="InterPro" id="IPR057302">
    <property type="entry name" value="Rrp5_S1"/>
</dbReference>
<feature type="domain" description="S1 motif" evidence="8">
    <location>
        <begin position="537"/>
        <end position="606"/>
    </location>
</feature>
<feature type="domain" description="S1 motif" evidence="8">
    <location>
        <begin position="1190"/>
        <end position="1265"/>
    </location>
</feature>
<dbReference type="PROSITE" id="PS50126">
    <property type="entry name" value="S1"/>
    <property type="match status" value="12"/>
</dbReference>
<dbReference type="InterPro" id="IPR002885">
    <property type="entry name" value="PPR_rpt"/>
</dbReference>
<feature type="domain" description="S1 motif" evidence="8">
    <location>
        <begin position="831"/>
        <end position="893"/>
    </location>
</feature>
<evidence type="ECO:0000256" key="7">
    <source>
        <dbReference type="SAM" id="MobiDB-lite"/>
    </source>
</evidence>
<dbReference type="InterPro" id="IPR048059">
    <property type="entry name" value="Rrp5_S1_rpt_hs1_sc1"/>
</dbReference>
<name>A0A210PGQ6_MIZYE</name>
<dbReference type="InterPro" id="IPR003029">
    <property type="entry name" value="S1_domain"/>
</dbReference>
<gene>
    <name evidence="9" type="ORF">KP79_PYT17790</name>
</gene>